<keyword evidence="8" id="KW-1185">Reference proteome</keyword>
<evidence type="ECO:0000313" key="7">
    <source>
        <dbReference type="EMBL" id="MFC2967470.1"/>
    </source>
</evidence>
<evidence type="ECO:0000259" key="6">
    <source>
        <dbReference type="PROSITE" id="PS50801"/>
    </source>
</evidence>
<dbReference type="InterPro" id="IPR001902">
    <property type="entry name" value="SLC26A/SulP_fam"/>
</dbReference>
<feature type="transmembrane region" description="Helical" evidence="5">
    <location>
        <begin position="24"/>
        <end position="44"/>
    </location>
</feature>
<feature type="transmembrane region" description="Helical" evidence="5">
    <location>
        <begin position="170"/>
        <end position="194"/>
    </location>
</feature>
<dbReference type="InterPro" id="IPR018045">
    <property type="entry name" value="S04_transporter_CS"/>
</dbReference>
<feature type="transmembrane region" description="Helical" evidence="5">
    <location>
        <begin position="51"/>
        <end position="79"/>
    </location>
</feature>
<evidence type="ECO:0000256" key="4">
    <source>
        <dbReference type="ARBA" id="ARBA00023136"/>
    </source>
</evidence>
<feature type="domain" description="STAS" evidence="6">
    <location>
        <begin position="452"/>
        <end position="565"/>
    </location>
</feature>
<dbReference type="Pfam" id="PF01740">
    <property type="entry name" value="STAS"/>
    <property type="match status" value="1"/>
</dbReference>
<feature type="transmembrane region" description="Helical" evidence="5">
    <location>
        <begin position="132"/>
        <end position="150"/>
    </location>
</feature>
<sequence length="586" mass="62050">MLKRYFPILDWAPQYTRETLTNDLIAAVIVTIMLIPQSLAYALLAGLPAEVGLYASIAPLVIYALFGTSRALAVGPVAVASLMTAAAVGELAQTGTPEYLGAAIALAFLSGLMLTAMGLARLGFLASFLSHPVISGFITASGIIIAGSQIPHILGIRAGGHNLVELVHSIWANLGSLNILTLLIGVPTTAFLFWTRNRMKGWLKARGMTDRMAGTVARTGPVMAVAATTLIAFAFGLENHGVRIVGDVPKGLPVPSLPPLDLELWARIAIPALLIGIVGYVETISVAQTLAAKRRQRIDPDQELIALGTSNIGAALSGGFPVTGGFSRSVVNFDAGAETPAAGAFTAIGMALATLLLTPALYYLPKATLAATIIVAVLSLVDLGALKRTYGYNRADFAAMLATILVTLGFGVELGIIAGVALSLALHLYRTSRPHVAVVGQVPGTEHFRNVARHAVVTAPDVLSIRVDESLYFPNARFLEDLIYDAIAENKELKHVVLMFPAVNDVDSSALESLEAINALLRDAGVQLHLTEVKGPVMDRLKKTHFLHELTGEVFLTQYDALRKLAPELTAKALAACRRETLRSAG</sequence>
<feature type="transmembrane region" description="Helical" evidence="5">
    <location>
        <begin position="215"/>
        <end position="237"/>
    </location>
</feature>
<keyword evidence="4 5" id="KW-0472">Membrane</keyword>
<dbReference type="CDD" id="cd07042">
    <property type="entry name" value="STAS_SulP_like_sulfate_transporter"/>
    <property type="match status" value="1"/>
</dbReference>
<dbReference type="SUPFAM" id="SSF52091">
    <property type="entry name" value="SpoIIaa-like"/>
    <property type="match status" value="1"/>
</dbReference>
<proteinExistence type="predicted"/>
<dbReference type="NCBIfam" id="TIGR00815">
    <property type="entry name" value="sulP"/>
    <property type="match status" value="1"/>
</dbReference>
<keyword evidence="3 5" id="KW-1133">Transmembrane helix</keyword>
<feature type="transmembrane region" description="Helical" evidence="5">
    <location>
        <begin position="398"/>
        <end position="426"/>
    </location>
</feature>
<dbReference type="PROSITE" id="PS01130">
    <property type="entry name" value="SLC26A"/>
    <property type="match status" value="1"/>
</dbReference>
<dbReference type="PROSITE" id="PS50801">
    <property type="entry name" value="STAS"/>
    <property type="match status" value="1"/>
</dbReference>
<dbReference type="Proteomes" id="UP001595443">
    <property type="component" value="Unassembled WGS sequence"/>
</dbReference>
<evidence type="ECO:0000256" key="5">
    <source>
        <dbReference type="SAM" id="Phobius"/>
    </source>
</evidence>
<dbReference type="RefSeq" id="WP_377832105.1">
    <property type="nucleotide sequence ID" value="NZ_JBHRSK010000004.1"/>
</dbReference>
<dbReference type="PANTHER" id="PTHR11814">
    <property type="entry name" value="SULFATE TRANSPORTER"/>
    <property type="match status" value="1"/>
</dbReference>
<feature type="transmembrane region" description="Helical" evidence="5">
    <location>
        <begin position="99"/>
        <end position="120"/>
    </location>
</feature>
<comment type="subcellular location">
    <subcellularLocation>
        <location evidence="1">Membrane</location>
        <topology evidence="1">Multi-pass membrane protein</topology>
    </subcellularLocation>
</comment>
<feature type="transmembrane region" description="Helical" evidence="5">
    <location>
        <begin position="369"/>
        <end position="386"/>
    </location>
</feature>
<feature type="transmembrane region" description="Helical" evidence="5">
    <location>
        <begin position="342"/>
        <end position="362"/>
    </location>
</feature>
<evidence type="ECO:0000313" key="8">
    <source>
        <dbReference type="Proteomes" id="UP001595443"/>
    </source>
</evidence>
<dbReference type="EMBL" id="JBHRSK010000004">
    <property type="protein sequence ID" value="MFC2967470.1"/>
    <property type="molecule type" value="Genomic_DNA"/>
</dbReference>
<evidence type="ECO:0000256" key="1">
    <source>
        <dbReference type="ARBA" id="ARBA00004141"/>
    </source>
</evidence>
<organism evidence="7 8">
    <name type="scientific">Acidimangrovimonas pyrenivorans</name>
    <dbReference type="NCBI Taxonomy" id="2030798"/>
    <lineage>
        <taxon>Bacteria</taxon>
        <taxon>Pseudomonadati</taxon>
        <taxon>Pseudomonadota</taxon>
        <taxon>Alphaproteobacteria</taxon>
        <taxon>Rhodobacterales</taxon>
        <taxon>Paracoccaceae</taxon>
        <taxon>Acidimangrovimonas</taxon>
    </lineage>
</organism>
<evidence type="ECO:0000256" key="3">
    <source>
        <dbReference type="ARBA" id="ARBA00022989"/>
    </source>
</evidence>
<feature type="transmembrane region" description="Helical" evidence="5">
    <location>
        <begin position="304"/>
        <end position="322"/>
    </location>
</feature>
<dbReference type="Gene3D" id="3.30.750.24">
    <property type="entry name" value="STAS domain"/>
    <property type="match status" value="1"/>
</dbReference>
<accession>A0ABV7AEJ3</accession>
<reference evidence="8" key="1">
    <citation type="journal article" date="2019" name="Int. J. Syst. Evol. Microbiol.">
        <title>The Global Catalogue of Microorganisms (GCM) 10K type strain sequencing project: providing services to taxonomists for standard genome sequencing and annotation.</title>
        <authorList>
            <consortium name="The Broad Institute Genomics Platform"/>
            <consortium name="The Broad Institute Genome Sequencing Center for Infectious Disease"/>
            <person name="Wu L."/>
            <person name="Ma J."/>
        </authorList>
    </citation>
    <scope>NUCLEOTIDE SEQUENCE [LARGE SCALE GENOMIC DNA]</scope>
    <source>
        <strain evidence="8">KCTC 62192</strain>
    </source>
</reference>
<dbReference type="Pfam" id="PF00916">
    <property type="entry name" value="Sulfate_transp"/>
    <property type="match status" value="1"/>
</dbReference>
<protein>
    <submittedName>
        <fullName evidence="7">SulP family inorganic anion transporter</fullName>
    </submittedName>
</protein>
<comment type="caution">
    <text evidence="7">The sequence shown here is derived from an EMBL/GenBank/DDBJ whole genome shotgun (WGS) entry which is preliminary data.</text>
</comment>
<dbReference type="InterPro" id="IPR011547">
    <property type="entry name" value="SLC26A/SulP_dom"/>
</dbReference>
<dbReference type="InterPro" id="IPR002645">
    <property type="entry name" value="STAS_dom"/>
</dbReference>
<feature type="transmembrane region" description="Helical" evidence="5">
    <location>
        <begin position="264"/>
        <end position="283"/>
    </location>
</feature>
<gene>
    <name evidence="7" type="ORF">ACFOES_05130</name>
</gene>
<evidence type="ECO:0000256" key="2">
    <source>
        <dbReference type="ARBA" id="ARBA00022692"/>
    </source>
</evidence>
<dbReference type="InterPro" id="IPR036513">
    <property type="entry name" value="STAS_dom_sf"/>
</dbReference>
<keyword evidence="2 5" id="KW-0812">Transmembrane</keyword>
<name>A0ABV7AEJ3_9RHOB</name>